<name>A0ABY5PCZ4_9ACTN</name>
<evidence type="ECO:0000313" key="5">
    <source>
        <dbReference type="EMBL" id="UUY02534.1"/>
    </source>
</evidence>
<evidence type="ECO:0000256" key="3">
    <source>
        <dbReference type="ARBA" id="ARBA00023163"/>
    </source>
</evidence>
<dbReference type="SMART" id="SM00421">
    <property type="entry name" value="HTH_LUXR"/>
    <property type="match status" value="1"/>
</dbReference>
<dbReference type="InterPro" id="IPR016032">
    <property type="entry name" value="Sig_transdc_resp-reg_C-effctor"/>
</dbReference>
<evidence type="ECO:0000313" key="6">
    <source>
        <dbReference type="Proteomes" id="UP001058860"/>
    </source>
</evidence>
<accession>A0ABY5PCZ4</accession>
<proteinExistence type="predicted"/>
<dbReference type="PRINTS" id="PR00038">
    <property type="entry name" value="HTHLUXR"/>
</dbReference>
<dbReference type="PANTHER" id="PTHR44688">
    <property type="entry name" value="DNA-BINDING TRANSCRIPTIONAL ACTIVATOR DEVR_DOSR"/>
    <property type="match status" value="1"/>
</dbReference>
<evidence type="ECO:0000256" key="1">
    <source>
        <dbReference type="ARBA" id="ARBA00023015"/>
    </source>
</evidence>
<dbReference type="Proteomes" id="UP001058860">
    <property type="component" value="Chromosome"/>
</dbReference>
<dbReference type="PROSITE" id="PS50043">
    <property type="entry name" value="HTH_LUXR_2"/>
    <property type="match status" value="1"/>
</dbReference>
<dbReference type="SUPFAM" id="SSF46894">
    <property type="entry name" value="C-terminal effector domain of the bipartite response regulators"/>
    <property type="match status" value="1"/>
</dbReference>
<evidence type="ECO:0000259" key="4">
    <source>
        <dbReference type="PROSITE" id="PS50043"/>
    </source>
</evidence>
<dbReference type="CDD" id="cd06170">
    <property type="entry name" value="LuxR_C_like"/>
    <property type="match status" value="1"/>
</dbReference>
<dbReference type="Pfam" id="PF00196">
    <property type="entry name" value="GerE"/>
    <property type="match status" value="1"/>
</dbReference>
<keyword evidence="2" id="KW-0238">DNA-binding</keyword>
<dbReference type="InterPro" id="IPR000792">
    <property type="entry name" value="Tscrpt_reg_LuxR_C"/>
</dbReference>
<dbReference type="EMBL" id="CP088295">
    <property type="protein sequence ID" value="UUY02534.1"/>
    <property type="molecule type" value="Genomic_DNA"/>
</dbReference>
<dbReference type="Gene3D" id="1.10.10.10">
    <property type="entry name" value="Winged helix-like DNA-binding domain superfamily/Winged helix DNA-binding domain"/>
    <property type="match status" value="1"/>
</dbReference>
<keyword evidence="1" id="KW-0805">Transcription regulation</keyword>
<dbReference type="RefSeq" id="WP_353863060.1">
    <property type="nucleotide sequence ID" value="NZ_CP088295.1"/>
</dbReference>
<dbReference type="InterPro" id="IPR036388">
    <property type="entry name" value="WH-like_DNA-bd_sf"/>
</dbReference>
<evidence type="ECO:0000256" key="2">
    <source>
        <dbReference type="ARBA" id="ARBA00023125"/>
    </source>
</evidence>
<dbReference type="PANTHER" id="PTHR44688:SF16">
    <property type="entry name" value="DNA-BINDING TRANSCRIPTIONAL ACTIVATOR DEVR_DOSR"/>
    <property type="match status" value="1"/>
</dbReference>
<organism evidence="5 6">
    <name type="scientific">Svornostia abyssi</name>
    <dbReference type="NCBI Taxonomy" id="2898438"/>
    <lineage>
        <taxon>Bacteria</taxon>
        <taxon>Bacillati</taxon>
        <taxon>Actinomycetota</taxon>
        <taxon>Thermoleophilia</taxon>
        <taxon>Solirubrobacterales</taxon>
        <taxon>Baekduiaceae</taxon>
        <taxon>Svornostia</taxon>
    </lineage>
</organism>
<sequence>MAALPARDVHAVLELVGEIHHAENLDEFRAGILPAVQRLVPCEWVSYNEVGADGTIHAVLVDPLPPSHLFPLWDRYALQNPIVAYYQRTHDGRAYRFSDFLTRTEYHALELYQQVYKPLGVEHQVAIAMPSPPDITIGIALSRKRRDFSQRDRDVLDLARPHLIQAWRNAQRRGPAAERPRVVPDTERLRLLGMSKREAEVLQLLMQGSSTDGVATRLGISPRTVHKHSERIREKLGVHSRAAVVAAAWSSLSG</sequence>
<keyword evidence="3" id="KW-0804">Transcription</keyword>
<keyword evidence="6" id="KW-1185">Reference proteome</keyword>
<protein>
    <submittedName>
        <fullName evidence="5">LuxR C-terminal-related transcriptional regulator</fullName>
    </submittedName>
</protein>
<feature type="domain" description="HTH luxR-type" evidence="4">
    <location>
        <begin position="185"/>
        <end position="252"/>
    </location>
</feature>
<dbReference type="PROSITE" id="PS00622">
    <property type="entry name" value="HTH_LUXR_1"/>
    <property type="match status" value="1"/>
</dbReference>
<reference evidence="6" key="1">
    <citation type="submission" date="2021-11" db="EMBL/GenBank/DDBJ databases">
        <title>Cultivation dependent microbiological survey of springs from the worlds oldest radium mine currently devoted to the extraction of radon-saturated water.</title>
        <authorList>
            <person name="Kapinusova G."/>
            <person name="Smrhova T."/>
            <person name="Strejcek M."/>
            <person name="Suman J."/>
            <person name="Jani K."/>
            <person name="Pajer P."/>
            <person name="Uhlik O."/>
        </authorList>
    </citation>
    <scope>NUCLEOTIDE SEQUENCE [LARGE SCALE GENOMIC DNA]</scope>
    <source>
        <strain evidence="6">J379</strain>
    </source>
</reference>
<gene>
    <name evidence="5" type="ORF">LRS13_17795</name>
</gene>